<organism evidence="1 2">
    <name type="scientific">Smallanthus sonchifolius</name>
    <dbReference type="NCBI Taxonomy" id="185202"/>
    <lineage>
        <taxon>Eukaryota</taxon>
        <taxon>Viridiplantae</taxon>
        <taxon>Streptophyta</taxon>
        <taxon>Embryophyta</taxon>
        <taxon>Tracheophyta</taxon>
        <taxon>Spermatophyta</taxon>
        <taxon>Magnoliopsida</taxon>
        <taxon>eudicotyledons</taxon>
        <taxon>Gunneridae</taxon>
        <taxon>Pentapetalae</taxon>
        <taxon>asterids</taxon>
        <taxon>campanulids</taxon>
        <taxon>Asterales</taxon>
        <taxon>Asteraceae</taxon>
        <taxon>Asteroideae</taxon>
        <taxon>Heliantheae alliance</taxon>
        <taxon>Millerieae</taxon>
        <taxon>Smallanthus</taxon>
    </lineage>
</organism>
<reference evidence="1 2" key="2">
    <citation type="journal article" date="2022" name="Mol. Ecol. Resour.">
        <title>The genomes of chicory, endive, great burdock and yacon provide insights into Asteraceae paleo-polyploidization history and plant inulin production.</title>
        <authorList>
            <person name="Fan W."/>
            <person name="Wang S."/>
            <person name="Wang H."/>
            <person name="Wang A."/>
            <person name="Jiang F."/>
            <person name="Liu H."/>
            <person name="Zhao H."/>
            <person name="Xu D."/>
            <person name="Zhang Y."/>
        </authorList>
    </citation>
    <scope>NUCLEOTIDE SEQUENCE [LARGE SCALE GENOMIC DNA]</scope>
    <source>
        <strain evidence="2">cv. Yunnan</strain>
        <tissue evidence="1">Leaves</tissue>
    </source>
</reference>
<dbReference type="EMBL" id="CM042029">
    <property type="protein sequence ID" value="KAI3796748.1"/>
    <property type="molecule type" value="Genomic_DNA"/>
</dbReference>
<keyword evidence="2" id="KW-1185">Reference proteome</keyword>
<accession>A0ACB9HLC8</accession>
<sequence length="1259" mass="139770">MPSLIHGIAIRDHKLKSFNNLIPKNVRLALFNVTVIYKLYNKLIVGKRAVKTKDTNLIFDVKSKCHTVGEFTCSVFTCICRHYKNSSFQMSIILLIVSSLLFFEVTDVQAQTGYLPQDEVNALRAIAEELGKRDWNFTLNPCGNNYNWATPNESVMDLYKNIVQYNCSGNVCHVKAITLQGQDLDGVLPPSLAKLPYIKTIDLARNYLNGTIPPEWASTKLEFLSVCVNRLSGRIPTYLGNISSLVYLSLESNMFSGTVPGELGKLVNLVNLILNANNLSGELPMELNNLANLTDLRLTSNNFNGRIPSLESWKQLRKLEIHGSGLEGPIPASISLLSNLEELRISDISGESSLFPNLSSMINMTRLVLRSCNITGRIPDYISHMSNLKHLDLSFNDIVGSIPDLSGLRDLQNMYVTGNSLNGSVPRWLTNKVIAVDLSYNNFSEESVPSYCGGSLNLFRSYTVWNDSNYFTKCLSPCSKEYNSVHINCGGIGATIGDKVYEADENQGGLSKFRQASEHWGFSSTGNVLDVDAYQYKVKNVSSLTMKDFELYTVARLSPHSITYYGRCLANGRYRVTLHFADIVFRDNKSYHSLGRRAFDVYVQGAIKLKSFDIKNEARGVDKAVIRKIKNIHVTNKTLEIRFQYSGNGTTVVPSPGIFGPLISAISMESETKPGKTSTFVVIGGAVIAALCLTLIVVGIAWRRGYIRDKISREKDLRGLDLQTGTVFTYRQIKAATENFADSNKLGEGGFGSVYKAIAIFKEAFDLTQHHILAQFKPISGSTCTSPRGYMAPEYVLRGHLTYKADVYSFGVLLLEIVAGKNNMKYDQSEEFICLADRSPALRPTMSEVLNMLECRIKPDINLITSDDEFKLQELKLKLEEIQSLDIDEQEIMNALKEIAKQLGKEDWNFSLNPCDENPNWSTPGFQNAVNCTCSPDACHVVNISLMRQDLAGVLPPSLAKLPSIKMMSLENNLFSGKVPAELGNLKKLLLLILTANNLTGELPMELNSLTNLTQLRLDSNNFSGKIPNLGNCTRLQMFLLSGVNILKDFDIKNEAGGGVDKAVIKTSKCVVTNGTLEIRFQYAGKALFLTLTFVGVAWKKGYIGNQISRERGMDLKTRVFTYKQIKAATYNFAESNKLGEGGFGSVYKGEQLDGTIIAVKQLSSTSKQGNREFVNEKGMIAGIKHDYMGVVGYMAPEYALWGYLTYKADVYSFGVLALEIVAGKNNMKYRPNDDYVSLLDLAVVLKEKGSLTDLLDPT</sequence>
<name>A0ACB9HLC8_9ASTR</name>
<gene>
    <name evidence="1" type="ORF">L1987_39431</name>
</gene>
<reference evidence="2" key="1">
    <citation type="journal article" date="2022" name="Mol. Ecol. Resour.">
        <title>The genomes of chicory, endive, great burdock and yacon provide insights into Asteraceae palaeo-polyploidization history and plant inulin production.</title>
        <authorList>
            <person name="Fan W."/>
            <person name="Wang S."/>
            <person name="Wang H."/>
            <person name="Wang A."/>
            <person name="Jiang F."/>
            <person name="Liu H."/>
            <person name="Zhao H."/>
            <person name="Xu D."/>
            <person name="Zhang Y."/>
        </authorList>
    </citation>
    <scope>NUCLEOTIDE SEQUENCE [LARGE SCALE GENOMIC DNA]</scope>
    <source>
        <strain evidence="2">cv. Yunnan</strain>
    </source>
</reference>
<comment type="caution">
    <text evidence="1">The sequence shown here is derived from an EMBL/GenBank/DDBJ whole genome shotgun (WGS) entry which is preliminary data.</text>
</comment>
<dbReference type="Proteomes" id="UP001056120">
    <property type="component" value="Linkage Group LG12"/>
</dbReference>
<evidence type="ECO:0000313" key="2">
    <source>
        <dbReference type="Proteomes" id="UP001056120"/>
    </source>
</evidence>
<evidence type="ECO:0000313" key="1">
    <source>
        <dbReference type="EMBL" id="KAI3796748.1"/>
    </source>
</evidence>
<protein>
    <submittedName>
        <fullName evidence="1">Uncharacterized protein</fullName>
    </submittedName>
</protein>
<proteinExistence type="predicted"/>